<reference evidence="4" key="2">
    <citation type="journal article" date="2007" name="Science">
        <title>Genome sequence of Aedes aegypti, a major arbovirus vector.</title>
        <authorList>
            <person name="Nene V."/>
            <person name="Wortman J.R."/>
            <person name="Lawson D."/>
            <person name="Haas B."/>
            <person name="Kodira C."/>
            <person name="Tu Z.J."/>
            <person name="Loftus B."/>
            <person name="Xi Z."/>
            <person name="Megy K."/>
            <person name="Grabherr M."/>
            <person name="Ren Q."/>
            <person name="Zdobnov E.M."/>
            <person name="Lobo N.F."/>
            <person name="Campbell K.S."/>
            <person name="Brown S.E."/>
            <person name="Bonaldo M.F."/>
            <person name="Zhu J."/>
            <person name="Sinkins S.P."/>
            <person name="Hogenkamp D.G."/>
            <person name="Amedeo P."/>
            <person name="Arensburger P."/>
            <person name="Atkinson P.W."/>
            <person name="Bidwell S."/>
            <person name="Biedler J."/>
            <person name="Birney E."/>
            <person name="Bruggner R.V."/>
            <person name="Costas J."/>
            <person name="Coy M.R."/>
            <person name="Crabtree J."/>
            <person name="Crawford M."/>
            <person name="Debruyn B."/>
            <person name="Decaprio D."/>
            <person name="Eiglmeier K."/>
            <person name="Eisenstadt E."/>
            <person name="El-Dorry H."/>
            <person name="Gelbart W.M."/>
            <person name="Gomes S.L."/>
            <person name="Hammond M."/>
            <person name="Hannick L.I."/>
            <person name="Hogan J.R."/>
            <person name="Holmes M.H."/>
            <person name="Jaffe D."/>
            <person name="Johnston J.S."/>
            <person name="Kennedy R.C."/>
            <person name="Koo H."/>
            <person name="Kravitz S."/>
            <person name="Kriventseva E.V."/>
            <person name="Kulp D."/>
            <person name="Labutti K."/>
            <person name="Lee E."/>
            <person name="Li S."/>
            <person name="Lovin D.D."/>
            <person name="Mao C."/>
            <person name="Mauceli E."/>
            <person name="Menck C.F."/>
            <person name="Miller J.R."/>
            <person name="Montgomery P."/>
            <person name="Mori A."/>
            <person name="Nascimento A.L."/>
            <person name="Naveira H.F."/>
            <person name="Nusbaum C."/>
            <person name="O'leary S."/>
            <person name="Orvis J."/>
            <person name="Pertea M."/>
            <person name="Quesneville H."/>
            <person name="Reidenbach K.R."/>
            <person name="Rogers Y.H."/>
            <person name="Roth C.W."/>
            <person name="Schneider J.R."/>
            <person name="Schatz M."/>
            <person name="Shumway M."/>
            <person name="Stanke M."/>
            <person name="Stinson E.O."/>
            <person name="Tubio J.M."/>
            <person name="Vanzee J.P."/>
            <person name="Verjovski-Almeida S."/>
            <person name="Werner D."/>
            <person name="White O."/>
            <person name="Wyder S."/>
            <person name="Zeng Q."/>
            <person name="Zhao Q."/>
            <person name="Zhao Y."/>
            <person name="Hill C.A."/>
            <person name="Raikhel A.S."/>
            <person name="Soares M.B."/>
            <person name="Knudson D.L."/>
            <person name="Lee N.H."/>
            <person name="Galagan J."/>
            <person name="Salzberg S.L."/>
            <person name="Paulsen I.T."/>
            <person name="Dimopoulos G."/>
            <person name="Collins F.H."/>
            <person name="Birren B."/>
            <person name="Fraser-Liggett C.M."/>
            <person name="Severson D.W."/>
        </authorList>
    </citation>
    <scope>NUCLEOTIDE SEQUENCE [LARGE SCALE GENOMIC DNA]</scope>
    <source>
        <strain evidence="4">Liverpool</strain>
    </source>
</reference>
<accession>Q16S67</accession>
<evidence type="ECO:0000256" key="3">
    <source>
        <dbReference type="PROSITE-ProRule" id="PRU00023"/>
    </source>
</evidence>
<dbReference type="PANTHER" id="PTHR24198:SF165">
    <property type="entry name" value="ANKYRIN REPEAT-CONTAINING PROTEIN-RELATED"/>
    <property type="match status" value="1"/>
</dbReference>
<dbReference type="Gene3D" id="1.25.40.20">
    <property type="entry name" value="Ankyrin repeat-containing domain"/>
    <property type="match status" value="2"/>
</dbReference>
<evidence type="ECO:0000256" key="1">
    <source>
        <dbReference type="ARBA" id="ARBA00022737"/>
    </source>
</evidence>
<dbReference type="HOGENOM" id="CLU_243415_0_0_1"/>
<dbReference type="eggNOG" id="KOG0504">
    <property type="taxonomic scope" value="Eukaryota"/>
</dbReference>
<evidence type="ECO:0000313" key="4">
    <source>
        <dbReference type="EMBL" id="EAT37309.1"/>
    </source>
</evidence>
<reference evidence="4" key="3">
    <citation type="submission" date="2012-09" db="EMBL/GenBank/DDBJ databases">
        <authorList>
            <consortium name="VectorBase"/>
        </authorList>
    </citation>
    <scope>NUCLEOTIDE SEQUENCE</scope>
    <source>
        <strain evidence="4">Liverpool</strain>
    </source>
</reference>
<dbReference type="Proteomes" id="UP000682892">
    <property type="component" value="Unassembled WGS sequence"/>
</dbReference>
<keyword evidence="1" id="KW-0677">Repeat</keyword>
<name>Q16S67_AEDAE</name>
<protein>
    <submittedName>
        <fullName evidence="4">AAEL010686-PA</fullName>
    </submittedName>
</protein>
<keyword evidence="2 3" id="KW-0040">ANK repeat</keyword>
<proteinExistence type="predicted"/>
<dbReference type="InterPro" id="IPR036770">
    <property type="entry name" value="Ankyrin_rpt-contain_sf"/>
</dbReference>
<dbReference type="PaxDb" id="7159-AAEL010686-PA"/>
<dbReference type="SUPFAM" id="SSF48403">
    <property type="entry name" value="Ankyrin repeat"/>
    <property type="match status" value="1"/>
</dbReference>
<reference evidence="4" key="1">
    <citation type="submission" date="2005-10" db="EMBL/GenBank/DDBJ databases">
        <authorList>
            <person name="Loftus B.J."/>
            <person name="Nene V.M."/>
            <person name="Hannick L.I."/>
            <person name="Bidwell S."/>
            <person name="Haas B."/>
            <person name="Amedeo P."/>
            <person name="Orvis J."/>
            <person name="Wortman J.R."/>
            <person name="White O.R."/>
            <person name="Salzberg S."/>
            <person name="Shumway M."/>
            <person name="Koo H."/>
            <person name="Zhao Y."/>
            <person name="Holmes M."/>
            <person name="Miller J."/>
            <person name="Schatz M."/>
            <person name="Pop M."/>
            <person name="Pai G."/>
            <person name="Utterback T."/>
            <person name="Rogers Y.-H."/>
            <person name="Kravitz S."/>
            <person name="Fraser C.M."/>
        </authorList>
    </citation>
    <scope>NUCLEOTIDE SEQUENCE</scope>
    <source>
        <strain evidence="4">Liverpool</strain>
    </source>
</reference>
<dbReference type="PANTHER" id="PTHR24198">
    <property type="entry name" value="ANKYRIN REPEAT AND PROTEIN KINASE DOMAIN-CONTAINING PROTEIN"/>
    <property type="match status" value="1"/>
</dbReference>
<sequence>MSFNDIENAVEANQLELAINLISCEWNRLGAPLTIYGIIRSGSVPVLALLRTQKFCSDRDMMVLCTNAFHELQIKQVCIPYDMHLYLLRMFASYGLHHLRGNLDVRQINGGRSLMQSIRLVVQWTEDLRTRKRWYDYLDFDNDVEFRLRMIHNELFFIKDCKELKKIPLKEAIFCVAVFVKSANECPGDFLYKTIINQRNLIQFLVAVYAVMKELQKNGKCCSKRHMLKKITKVYRKLKQIRSVMKLVQNVPAKLDEFSDRDYERAGAPMTIAAMKRFIQVFGEAIKNTPDSPNFPTKLNKMLPVLFHDSLWLNSKYRDLSSHGYPLSCLYMQDFNQIFYYRHLKQYMMLIAISSLVFTVYIFLDCTQNLFGLMRRTTSIEDVRSLVRYAGNSKLNANQKILFRNIFRFLEYCIHQLDLDTDSNDQTIKETKDRYLQKQILVEDLNEVHRDIEKHMTMVEIAAFANSSVQYIHALIDSMLQTFLSKDSFRRIISQWRTGETMKSDYFTRTAISMQRYIHLNIELDQIYSDEKRYQEETDKIFAHFTKEHTAVNENSNKLKSELHESLINGYYHNIFGIDHKAQAITKTLKSHFTGAKDSPGFKSRNREFKSILDKIRINDEIQLESEYRRVIRCIRNIFIENDCSTFETFCLHFRKIPLKHRLALEYWQMQAMEMLIKTKYFGDNFGTLKCFIPIVWGKTYRNYLAHDSLSYDLITVSNPYRIFVNGFVLAFDSDDLKIFSRACNLDLQGFTRIDKQGFEWIDIQANLLKAYRQRNQADIDNFLQMNADTWGRFYCPAGKFLKHRLCSIAEVLAHDTPYINPTAVELSMSDPIYSHIIHRAEINTNLLLNLEQFDCIDIVDAIEQFKYFQPELVNPCLGAALKYLVANGSFSSSQELLEDYGDFAEQILNVIMNQGADTSIPAEICTTQNWLFIVRSNNLETFRVAVGYHRDSLKEPVLSGIMKACCMSGRLEMVKILLSHGVPKECVQTMVAIHHRRWNIIKHLLNSGTDPWHDDGILMFASVIEHNFKLLRRIVRKSFPSEFHHDILRCVARRGSLSLFKFVINRVENMWQCVNLLGCALSNTDSEVVRFLLDKIFYSIETSVESPVLRNWAKTMNELLYQHCIETNRTHSSDGVHVFNFPDIDGYTPLCHAVRVCNFKAVEYILQNGADPSIASPEGKAGILQDAILNRSEQMIILLLSHSPQLIHEPVNTDLNESALEKAAQINHCRLTSLFLENGADLSHRNVQGMTAVEVAIQEHSLEALQVLLEYSKTVGEWNTDSITALNYANNWEDLDTVKFLEEYIKSNKR</sequence>
<dbReference type="PROSITE" id="PS50297">
    <property type="entry name" value="ANK_REP_REGION"/>
    <property type="match status" value="1"/>
</dbReference>
<dbReference type="VEuPathDB" id="VectorBase:AAEL024524"/>
<evidence type="ECO:0000256" key="2">
    <source>
        <dbReference type="ARBA" id="ARBA00023043"/>
    </source>
</evidence>
<dbReference type="EMBL" id="CH477681">
    <property type="protein sequence ID" value="EAT37309.1"/>
    <property type="molecule type" value="Genomic_DNA"/>
</dbReference>
<dbReference type="Pfam" id="PF00023">
    <property type="entry name" value="Ank"/>
    <property type="match status" value="1"/>
</dbReference>
<dbReference type="PROSITE" id="PS50088">
    <property type="entry name" value="ANK_REPEAT"/>
    <property type="match status" value="1"/>
</dbReference>
<dbReference type="InterPro" id="IPR002110">
    <property type="entry name" value="Ankyrin_rpt"/>
</dbReference>
<dbReference type="SMART" id="SM00248">
    <property type="entry name" value="ANK"/>
    <property type="match status" value="7"/>
</dbReference>
<dbReference type="PhylomeDB" id="Q16S67"/>
<feature type="repeat" description="ANK" evidence="3">
    <location>
        <begin position="1146"/>
        <end position="1178"/>
    </location>
</feature>
<organism evidence="4 5">
    <name type="scientific">Aedes aegypti</name>
    <name type="common">Yellowfever mosquito</name>
    <name type="synonym">Culex aegypti</name>
    <dbReference type="NCBI Taxonomy" id="7159"/>
    <lineage>
        <taxon>Eukaryota</taxon>
        <taxon>Metazoa</taxon>
        <taxon>Ecdysozoa</taxon>
        <taxon>Arthropoda</taxon>
        <taxon>Hexapoda</taxon>
        <taxon>Insecta</taxon>
        <taxon>Pterygota</taxon>
        <taxon>Neoptera</taxon>
        <taxon>Endopterygota</taxon>
        <taxon>Diptera</taxon>
        <taxon>Nematocera</taxon>
        <taxon>Culicoidea</taxon>
        <taxon>Culicidae</taxon>
        <taxon>Culicinae</taxon>
        <taxon>Aedini</taxon>
        <taxon>Aedes</taxon>
        <taxon>Stegomyia</taxon>
    </lineage>
</organism>
<gene>
    <name evidence="4" type="ORF">AaeL_AAEL010686</name>
</gene>
<dbReference type="STRING" id="7159.Q16S67"/>
<evidence type="ECO:0000313" key="5">
    <source>
        <dbReference type="Proteomes" id="UP000682892"/>
    </source>
</evidence>